<evidence type="ECO:0000256" key="3">
    <source>
        <dbReference type="ARBA" id="ARBA00022737"/>
    </source>
</evidence>
<evidence type="ECO:0000313" key="8">
    <source>
        <dbReference type="Proteomes" id="UP000887569"/>
    </source>
</evidence>
<keyword evidence="6" id="KW-1133">Transmembrane helix</keyword>
<evidence type="ECO:0000256" key="5">
    <source>
        <dbReference type="ARBA" id="ARBA00023180"/>
    </source>
</evidence>
<reference evidence="9" key="1">
    <citation type="submission" date="2022-11" db="UniProtKB">
        <authorList>
            <consortium name="WormBaseParasite"/>
        </authorList>
    </citation>
    <scope>IDENTIFICATION</scope>
</reference>
<dbReference type="InterPro" id="IPR036508">
    <property type="entry name" value="Chitin-bd_dom_sf"/>
</dbReference>
<evidence type="ECO:0000313" key="9">
    <source>
        <dbReference type="WBParaSite" id="PgR042_g107_t02"/>
    </source>
</evidence>
<dbReference type="Gene3D" id="2.170.140.10">
    <property type="entry name" value="Chitin binding domain"/>
    <property type="match status" value="3"/>
</dbReference>
<dbReference type="PANTHER" id="PTHR23301:SF94">
    <property type="entry name" value="CHITIN-BINDING TYPE-2 DOMAIN-CONTAINING PROTEIN"/>
    <property type="match status" value="1"/>
</dbReference>
<feature type="transmembrane region" description="Helical" evidence="6">
    <location>
        <begin position="20"/>
        <end position="37"/>
    </location>
</feature>
<dbReference type="PANTHER" id="PTHR23301">
    <property type="entry name" value="CHITIN BINDING PERITROPHIN-A"/>
    <property type="match status" value="1"/>
</dbReference>
<dbReference type="WBParaSite" id="PgR042_g107_t02">
    <property type="protein sequence ID" value="PgR042_g107_t02"/>
    <property type="gene ID" value="PgR042_g107"/>
</dbReference>
<keyword evidence="5" id="KW-0325">Glycoprotein</keyword>
<name>A0A915BJB4_PARUN</name>
<evidence type="ECO:0000256" key="2">
    <source>
        <dbReference type="ARBA" id="ARBA00022729"/>
    </source>
</evidence>
<feature type="domain" description="Chitin-binding type-2" evidence="7">
    <location>
        <begin position="61"/>
        <end position="113"/>
    </location>
</feature>
<keyword evidence="6" id="KW-0812">Transmembrane</keyword>
<dbReference type="Pfam" id="PF01607">
    <property type="entry name" value="CBM_14"/>
    <property type="match status" value="3"/>
</dbReference>
<dbReference type="AlphaFoldDB" id="A0A915BJB4"/>
<keyword evidence="8" id="KW-1185">Reference proteome</keyword>
<feature type="domain" description="Chitin-binding type-2" evidence="7">
    <location>
        <begin position="130"/>
        <end position="176"/>
    </location>
</feature>
<dbReference type="PROSITE" id="PS50940">
    <property type="entry name" value="CHIT_BIND_II"/>
    <property type="match status" value="3"/>
</dbReference>
<sequence length="250" mass="29076">RRSANINWDISRETDNHKKMSRSLNVLIFAFVAFLLYDKVAKSQQTYERYSPQVDYSPQQREECQSGELNANQRDCTTYFECVNGRFELRLCPYGHNFDPTTRFCRSDYQCSTIPPLYQSSNHEQLSSDTNECKYGDRRADNSDCTKYFSCAGEAKRFVRRFCPQGEHFDERLNRCVSGICQNGLIFGENDEDTPCQESSGRSGYRIDANNCRKFYQCAQGKWVHKDCPSNLVWNPTSLVCDWPQDGYQC</sequence>
<accession>A0A915BJB4</accession>
<dbReference type="Proteomes" id="UP000887569">
    <property type="component" value="Unplaced"/>
</dbReference>
<evidence type="ECO:0000256" key="1">
    <source>
        <dbReference type="ARBA" id="ARBA00022669"/>
    </source>
</evidence>
<keyword evidence="4" id="KW-1015">Disulfide bond</keyword>
<proteinExistence type="predicted"/>
<dbReference type="SUPFAM" id="SSF57625">
    <property type="entry name" value="Invertebrate chitin-binding proteins"/>
    <property type="match status" value="3"/>
</dbReference>
<keyword evidence="1" id="KW-0147">Chitin-binding</keyword>
<dbReference type="GO" id="GO:0005576">
    <property type="term" value="C:extracellular region"/>
    <property type="evidence" value="ECO:0007669"/>
    <property type="project" value="InterPro"/>
</dbReference>
<protein>
    <submittedName>
        <fullName evidence="9">Chitin-binding type-2 domain-containing protein</fullName>
    </submittedName>
</protein>
<organism evidence="8 9">
    <name type="scientific">Parascaris univalens</name>
    <name type="common">Nematode worm</name>
    <dbReference type="NCBI Taxonomy" id="6257"/>
    <lineage>
        <taxon>Eukaryota</taxon>
        <taxon>Metazoa</taxon>
        <taxon>Ecdysozoa</taxon>
        <taxon>Nematoda</taxon>
        <taxon>Chromadorea</taxon>
        <taxon>Rhabditida</taxon>
        <taxon>Spirurina</taxon>
        <taxon>Ascaridomorpha</taxon>
        <taxon>Ascaridoidea</taxon>
        <taxon>Ascarididae</taxon>
        <taxon>Parascaris</taxon>
    </lineage>
</organism>
<keyword evidence="2" id="KW-0732">Signal</keyword>
<dbReference type="SMART" id="SM00494">
    <property type="entry name" value="ChtBD2"/>
    <property type="match status" value="3"/>
</dbReference>
<dbReference type="InterPro" id="IPR002557">
    <property type="entry name" value="Chitin-bd_dom"/>
</dbReference>
<evidence type="ECO:0000259" key="7">
    <source>
        <dbReference type="PROSITE" id="PS50940"/>
    </source>
</evidence>
<evidence type="ECO:0000256" key="6">
    <source>
        <dbReference type="SAM" id="Phobius"/>
    </source>
</evidence>
<dbReference type="InterPro" id="IPR051940">
    <property type="entry name" value="Chitin_bind-dev_reg"/>
</dbReference>
<keyword evidence="6" id="KW-0472">Membrane</keyword>
<keyword evidence="3" id="KW-0677">Repeat</keyword>
<dbReference type="GO" id="GO:0008061">
    <property type="term" value="F:chitin binding"/>
    <property type="evidence" value="ECO:0007669"/>
    <property type="project" value="UniProtKB-KW"/>
</dbReference>
<evidence type="ECO:0000256" key="4">
    <source>
        <dbReference type="ARBA" id="ARBA00023157"/>
    </source>
</evidence>
<feature type="domain" description="Chitin-binding type-2" evidence="7">
    <location>
        <begin position="193"/>
        <end position="250"/>
    </location>
</feature>